<reference evidence="11" key="2">
    <citation type="submission" date="2023-06" db="EMBL/GenBank/DDBJ databases">
        <authorList>
            <person name="Ma L."/>
            <person name="Liu K.-W."/>
            <person name="Li Z."/>
            <person name="Hsiao Y.-Y."/>
            <person name="Qi Y."/>
            <person name="Fu T."/>
            <person name="Tang G."/>
            <person name="Zhang D."/>
            <person name="Sun W.-H."/>
            <person name="Liu D.-K."/>
            <person name="Li Y."/>
            <person name="Chen G.-Z."/>
            <person name="Liu X.-D."/>
            <person name="Liao X.-Y."/>
            <person name="Jiang Y.-T."/>
            <person name="Yu X."/>
            <person name="Hao Y."/>
            <person name="Huang J."/>
            <person name="Zhao X.-W."/>
            <person name="Ke S."/>
            <person name="Chen Y.-Y."/>
            <person name="Wu W.-L."/>
            <person name="Hsu J.-L."/>
            <person name="Lin Y.-F."/>
            <person name="Huang M.-D."/>
            <person name="Li C.-Y."/>
            <person name="Huang L."/>
            <person name="Wang Z.-W."/>
            <person name="Zhao X."/>
            <person name="Zhong W.-Y."/>
            <person name="Peng D.-H."/>
            <person name="Ahmad S."/>
            <person name="Lan S."/>
            <person name="Zhang J.-S."/>
            <person name="Tsai W.-C."/>
            <person name="Van De Peer Y."/>
            <person name="Liu Z.-J."/>
        </authorList>
    </citation>
    <scope>NUCLEOTIDE SEQUENCE</scope>
    <source>
        <strain evidence="11">CP</strain>
        <tissue evidence="11">Leaves</tissue>
    </source>
</reference>
<evidence type="ECO:0000256" key="8">
    <source>
        <dbReference type="ARBA" id="ARBA00048679"/>
    </source>
</evidence>
<evidence type="ECO:0000256" key="3">
    <source>
        <dbReference type="ARBA" id="ARBA00022679"/>
    </source>
</evidence>
<evidence type="ECO:0000256" key="2">
    <source>
        <dbReference type="ARBA" id="ARBA00022527"/>
    </source>
</evidence>
<dbReference type="SMART" id="SM00220">
    <property type="entry name" value="S_TKc"/>
    <property type="match status" value="1"/>
</dbReference>
<dbReference type="Gene3D" id="3.30.200.20">
    <property type="entry name" value="Phosphorylase Kinase, domain 1"/>
    <property type="match status" value="1"/>
</dbReference>
<evidence type="ECO:0000259" key="10">
    <source>
        <dbReference type="PROSITE" id="PS50011"/>
    </source>
</evidence>
<evidence type="ECO:0000256" key="9">
    <source>
        <dbReference type="SAM" id="MobiDB-lite"/>
    </source>
</evidence>
<feature type="compositionally biased region" description="Polar residues" evidence="9">
    <location>
        <begin position="516"/>
        <end position="526"/>
    </location>
</feature>
<keyword evidence="4" id="KW-0547">Nucleotide-binding</keyword>
<protein>
    <recommendedName>
        <fullName evidence="1">non-specific serine/threonine protein kinase</fullName>
        <ecNumber evidence="1">2.7.11.1</ecNumber>
    </recommendedName>
</protein>
<keyword evidence="12" id="KW-1185">Reference proteome</keyword>
<feature type="region of interest" description="Disordered" evidence="9">
    <location>
        <begin position="467"/>
        <end position="527"/>
    </location>
</feature>
<dbReference type="InterPro" id="IPR011009">
    <property type="entry name" value="Kinase-like_dom_sf"/>
</dbReference>
<sequence>MGCWVMLKIDYSRLFWLLFHERGDRGSSEYGYVETDPTGRYRAFDELYGIEVAWNQAKLTDMMRSPNSLQRLYSEVHLLGTLDHDSIIRFHASWIDPERRTFNFITEMFTSGTLRDQELGATNLHGLVYLHGHNPPVIHRDLKCDNIFVNGHLGQVKIGDLGLAAILRGTQPAHSVIGTPEFMAPELYEEEYNELVDIYSFGMCVLEMLTSEYPYSECSNPAQIYKKVTSGRLPDAFHRICNAEAQRFVGKCLETASKRASAAELLLDPFLISDDDVELPLPMVGRRSVRNPVAVGVAPERARERVVPRKRDMTITGKMNPEDETIFLKVQIADKEGHVRNIYFPFDIISDTPIDVANEMVKELEITDREPSEIAEVINDEISALVPGWNDSAHSEAHHIYDYDDDDDDNGPRHPFYSPTCSSRGSFYGPGPSHMGHAQFGDAYSTDWLQDDDASSQSSIYSGKYSNLNYNSGNEHDSREFRPSTTRFGPDESTKRCVGGPCGPRPRHHDRESKGTDNGPSMSRHQSMVDVRSQLLHRTLVEEVNRRLFKTVGAVENIGYQEPYVGRRKAHGDRQKQGFTWVGRGEDHLRRPM</sequence>
<comment type="catalytic activity">
    <reaction evidence="8">
        <text>L-seryl-[protein] + ATP = O-phospho-L-seryl-[protein] + ADP + H(+)</text>
        <dbReference type="Rhea" id="RHEA:17989"/>
        <dbReference type="Rhea" id="RHEA-COMP:9863"/>
        <dbReference type="Rhea" id="RHEA-COMP:11604"/>
        <dbReference type="ChEBI" id="CHEBI:15378"/>
        <dbReference type="ChEBI" id="CHEBI:29999"/>
        <dbReference type="ChEBI" id="CHEBI:30616"/>
        <dbReference type="ChEBI" id="CHEBI:83421"/>
        <dbReference type="ChEBI" id="CHEBI:456216"/>
        <dbReference type="EC" id="2.7.11.1"/>
    </reaction>
</comment>
<dbReference type="Gene3D" id="1.10.510.10">
    <property type="entry name" value="Transferase(Phosphotransferase) domain 1"/>
    <property type="match status" value="1"/>
</dbReference>
<keyword evidence="6" id="KW-0067">ATP-binding</keyword>
<dbReference type="EC" id="2.7.11.1" evidence="1"/>
<dbReference type="FunFam" id="3.30.200.20:FF:000075">
    <property type="entry name" value="Probable serine/threonine-protein kinase WNK1"/>
    <property type="match status" value="1"/>
</dbReference>
<dbReference type="AlphaFoldDB" id="A0AAV9C604"/>
<dbReference type="InterPro" id="IPR050588">
    <property type="entry name" value="WNK_Ser-Thr_kinase"/>
</dbReference>
<dbReference type="PROSITE" id="PS00108">
    <property type="entry name" value="PROTEIN_KINASE_ST"/>
    <property type="match status" value="1"/>
</dbReference>
<dbReference type="GO" id="GO:0004674">
    <property type="term" value="F:protein serine/threonine kinase activity"/>
    <property type="evidence" value="ECO:0007669"/>
    <property type="project" value="UniProtKB-KW"/>
</dbReference>
<name>A0AAV9C604_ACOCL</name>
<dbReference type="Gene3D" id="3.10.20.90">
    <property type="entry name" value="Phosphatidylinositol 3-kinase Catalytic Subunit, Chain A, domain 1"/>
    <property type="match status" value="1"/>
</dbReference>
<keyword evidence="5 11" id="KW-0418">Kinase</keyword>
<comment type="caution">
    <text evidence="11">The sequence shown here is derived from an EMBL/GenBank/DDBJ whole genome shotgun (WGS) entry which is preliminary data.</text>
</comment>
<evidence type="ECO:0000256" key="7">
    <source>
        <dbReference type="ARBA" id="ARBA00047899"/>
    </source>
</evidence>
<dbReference type="PANTHER" id="PTHR13902">
    <property type="entry name" value="SERINE/THREONINE-PROTEIN KINASE WNK WITH NO LYSINE -RELATED"/>
    <property type="match status" value="1"/>
</dbReference>
<dbReference type="SUPFAM" id="SSF56112">
    <property type="entry name" value="Protein kinase-like (PK-like)"/>
    <property type="match status" value="1"/>
</dbReference>
<gene>
    <name evidence="11" type="primary">WNK5</name>
    <name evidence="11" type="ORF">QJS10_CPB21g01569</name>
</gene>
<keyword evidence="3" id="KW-0808">Transferase</keyword>
<reference evidence="11" key="1">
    <citation type="journal article" date="2023" name="Nat. Commun.">
        <title>Diploid and tetraploid genomes of Acorus and the evolution of monocots.</title>
        <authorList>
            <person name="Ma L."/>
            <person name="Liu K.W."/>
            <person name="Li Z."/>
            <person name="Hsiao Y.Y."/>
            <person name="Qi Y."/>
            <person name="Fu T."/>
            <person name="Tang G.D."/>
            <person name="Zhang D."/>
            <person name="Sun W.H."/>
            <person name="Liu D.K."/>
            <person name="Li Y."/>
            <person name="Chen G.Z."/>
            <person name="Liu X.D."/>
            <person name="Liao X.Y."/>
            <person name="Jiang Y.T."/>
            <person name="Yu X."/>
            <person name="Hao Y."/>
            <person name="Huang J."/>
            <person name="Zhao X.W."/>
            <person name="Ke S."/>
            <person name="Chen Y.Y."/>
            <person name="Wu W.L."/>
            <person name="Hsu J.L."/>
            <person name="Lin Y.F."/>
            <person name="Huang M.D."/>
            <person name="Li C.Y."/>
            <person name="Huang L."/>
            <person name="Wang Z.W."/>
            <person name="Zhao X."/>
            <person name="Zhong W.Y."/>
            <person name="Peng D.H."/>
            <person name="Ahmad S."/>
            <person name="Lan S."/>
            <person name="Zhang J.S."/>
            <person name="Tsai W.C."/>
            <person name="Van de Peer Y."/>
            <person name="Liu Z.J."/>
        </authorList>
    </citation>
    <scope>NUCLEOTIDE SEQUENCE</scope>
    <source>
        <strain evidence="11">CP</strain>
    </source>
</reference>
<evidence type="ECO:0000256" key="4">
    <source>
        <dbReference type="ARBA" id="ARBA00022741"/>
    </source>
</evidence>
<dbReference type="Proteomes" id="UP001180020">
    <property type="component" value="Unassembled WGS sequence"/>
</dbReference>
<dbReference type="PROSITE" id="PS50011">
    <property type="entry name" value="PROTEIN_KINASE_DOM"/>
    <property type="match status" value="1"/>
</dbReference>
<accession>A0AAV9C604</accession>
<evidence type="ECO:0000256" key="5">
    <source>
        <dbReference type="ARBA" id="ARBA00022777"/>
    </source>
</evidence>
<evidence type="ECO:0000313" key="12">
    <source>
        <dbReference type="Proteomes" id="UP001180020"/>
    </source>
</evidence>
<comment type="catalytic activity">
    <reaction evidence="7">
        <text>L-threonyl-[protein] + ATP = O-phospho-L-threonyl-[protein] + ADP + H(+)</text>
        <dbReference type="Rhea" id="RHEA:46608"/>
        <dbReference type="Rhea" id="RHEA-COMP:11060"/>
        <dbReference type="Rhea" id="RHEA-COMP:11605"/>
        <dbReference type="ChEBI" id="CHEBI:15378"/>
        <dbReference type="ChEBI" id="CHEBI:30013"/>
        <dbReference type="ChEBI" id="CHEBI:30616"/>
        <dbReference type="ChEBI" id="CHEBI:61977"/>
        <dbReference type="ChEBI" id="CHEBI:456216"/>
        <dbReference type="EC" id="2.7.11.1"/>
    </reaction>
</comment>
<dbReference type="GO" id="GO:0005524">
    <property type="term" value="F:ATP binding"/>
    <property type="evidence" value="ECO:0007669"/>
    <property type="project" value="UniProtKB-KW"/>
</dbReference>
<evidence type="ECO:0000313" key="11">
    <source>
        <dbReference type="EMBL" id="KAK1284135.1"/>
    </source>
</evidence>
<evidence type="ECO:0000256" key="6">
    <source>
        <dbReference type="ARBA" id="ARBA00022840"/>
    </source>
</evidence>
<dbReference type="Pfam" id="PF00069">
    <property type="entry name" value="Pkinase"/>
    <property type="match status" value="1"/>
</dbReference>
<organism evidence="11 12">
    <name type="scientific">Acorus calamus</name>
    <name type="common">Sweet flag</name>
    <dbReference type="NCBI Taxonomy" id="4465"/>
    <lineage>
        <taxon>Eukaryota</taxon>
        <taxon>Viridiplantae</taxon>
        <taxon>Streptophyta</taxon>
        <taxon>Embryophyta</taxon>
        <taxon>Tracheophyta</taxon>
        <taxon>Spermatophyta</taxon>
        <taxon>Magnoliopsida</taxon>
        <taxon>Liliopsida</taxon>
        <taxon>Acoraceae</taxon>
        <taxon>Acorus</taxon>
    </lineage>
</organism>
<dbReference type="EMBL" id="JAUJYO010000021">
    <property type="protein sequence ID" value="KAK1284135.1"/>
    <property type="molecule type" value="Genomic_DNA"/>
</dbReference>
<keyword evidence="2" id="KW-0723">Serine/threonine-protein kinase</keyword>
<dbReference type="InterPro" id="IPR000719">
    <property type="entry name" value="Prot_kinase_dom"/>
</dbReference>
<evidence type="ECO:0000256" key="1">
    <source>
        <dbReference type="ARBA" id="ARBA00012513"/>
    </source>
</evidence>
<dbReference type="InterPro" id="IPR008271">
    <property type="entry name" value="Ser/Thr_kinase_AS"/>
</dbReference>
<proteinExistence type="predicted"/>
<feature type="domain" description="Protein kinase" evidence="10">
    <location>
        <begin position="19"/>
        <end position="271"/>
    </location>
</feature>